<sequence>MRPAAALAVLALAGFAVTEPGPIPGARAADGAAAETVVLAPAVTSPPLRQSQDLDLTQTWNHAQVYLRYEDSDLNLRVISGAMDQPYIRHYLALHAADPLPVVIHLHGCARSDDLADIRNQGSTLAEFGYIVIAPDSFARHDRPSGCDAKAQMRDFDAPLAQIQQWRMEELAYALRQVLEAPWADKAHIFAGGFDEGGDAVLAFADPALSGRFAIGAPCRFAPQRADKIPTLVIMSKRDLWFDSNHETDARDRCRQKLRGSTNVGLFEADGVLHDALIYEESRISLWNFLVRASFL</sequence>
<dbReference type="Gene3D" id="3.40.50.1820">
    <property type="entry name" value="alpha/beta hydrolase"/>
    <property type="match status" value="1"/>
</dbReference>
<dbReference type="RefSeq" id="WP_151118968.1">
    <property type="nucleotide sequence ID" value="NZ_CP042582.1"/>
</dbReference>
<dbReference type="Proteomes" id="UP000325797">
    <property type="component" value="Chromosome"/>
</dbReference>
<keyword evidence="4" id="KW-1185">Reference proteome</keyword>
<dbReference type="GO" id="GO:0016787">
    <property type="term" value="F:hydrolase activity"/>
    <property type="evidence" value="ECO:0007669"/>
    <property type="project" value="InterPro"/>
</dbReference>
<evidence type="ECO:0000256" key="1">
    <source>
        <dbReference type="SAM" id="SignalP"/>
    </source>
</evidence>
<dbReference type="SUPFAM" id="SSF53474">
    <property type="entry name" value="alpha/beta-Hydrolases"/>
    <property type="match status" value="1"/>
</dbReference>
<name>A0A5J6N0S7_9PROT</name>
<dbReference type="InterPro" id="IPR002925">
    <property type="entry name" value="Dienelactn_hydro"/>
</dbReference>
<feature type="chain" id="PRO_5023913110" description="Dienelactone hydrolase domain-containing protein" evidence="1">
    <location>
        <begin position="19"/>
        <end position="296"/>
    </location>
</feature>
<reference evidence="3 4" key="1">
    <citation type="submission" date="2019-08" db="EMBL/GenBank/DDBJ databases">
        <title>Hyperibacter terrae gen. nov., sp. nov. and Hyperibacter viscosus sp. nov., two new members in the family Rhodospirillaceae isolated from the rhizosphere of Hypericum perforatum.</title>
        <authorList>
            <person name="Noviana Z."/>
        </authorList>
    </citation>
    <scope>NUCLEOTIDE SEQUENCE [LARGE SCALE GENOMIC DNA]</scope>
    <source>
        <strain evidence="3 4">R5959</strain>
    </source>
</reference>
<evidence type="ECO:0000259" key="2">
    <source>
        <dbReference type="Pfam" id="PF01738"/>
    </source>
</evidence>
<evidence type="ECO:0000313" key="3">
    <source>
        <dbReference type="EMBL" id="QEX23608.1"/>
    </source>
</evidence>
<evidence type="ECO:0000313" key="4">
    <source>
        <dbReference type="Proteomes" id="UP000325797"/>
    </source>
</evidence>
<feature type="signal peptide" evidence="1">
    <location>
        <begin position="1"/>
        <end position="18"/>
    </location>
</feature>
<dbReference type="OrthoDB" id="3647650at2"/>
<dbReference type="Pfam" id="PF01738">
    <property type="entry name" value="DLH"/>
    <property type="match status" value="1"/>
</dbReference>
<accession>A0A5J6N0S7</accession>
<dbReference type="KEGG" id="hadh:FRZ61_35460"/>
<keyword evidence="1" id="KW-0732">Signal</keyword>
<organism evidence="3 4">
    <name type="scientific">Hypericibacter adhaerens</name>
    <dbReference type="NCBI Taxonomy" id="2602016"/>
    <lineage>
        <taxon>Bacteria</taxon>
        <taxon>Pseudomonadati</taxon>
        <taxon>Pseudomonadota</taxon>
        <taxon>Alphaproteobacteria</taxon>
        <taxon>Rhodospirillales</taxon>
        <taxon>Dongiaceae</taxon>
        <taxon>Hypericibacter</taxon>
    </lineage>
</organism>
<dbReference type="AlphaFoldDB" id="A0A5J6N0S7"/>
<gene>
    <name evidence="3" type="ORF">FRZ61_35460</name>
</gene>
<proteinExistence type="predicted"/>
<protein>
    <recommendedName>
        <fullName evidence="2">Dienelactone hydrolase domain-containing protein</fullName>
    </recommendedName>
</protein>
<dbReference type="InterPro" id="IPR029058">
    <property type="entry name" value="AB_hydrolase_fold"/>
</dbReference>
<feature type="domain" description="Dienelactone hydrolase" evidence="2">
    <location>
        <begin position="89"/>
        <end position="208"/>
    </location>
</feature>
<dbReference type="EMBL" id="CP042582">
    <property type="protein sequence ID" value="QEX23608.1"/>
    <property type="molecule type" value="Genomic_DNA"/>
</dbReference>